<feature type="region of interest" description="Disordered" evidence="1">
    <location>
        <begin position="81"/>
        <end position="100"/>
    </location>
</feature>
<accession>A0A8J2JQ07</accession>
<name>A0A8J2JQ07_9HEXA</name>
<comment type="caution">
    <text evidence="2">The sequence shown here is derived from an EMBL/GenBank/DDBJ whole genome shotgun (WGS) entry which is preliminary data.</text>
</comment>
<organism evidence="2 3">
    <name type="scientific">Allacma fusca</name>
    <dbReference type="NCBI Taxonomy" id="39272"/>
    <lineage>
        <taxon>Eukaryota</taxon>
        <taxon>Metazoa</taxon>
        <taxon>Ecdysozoa</taxon>
        <taxon>Arthropoda</taxon>
        <taxon>Hexapoda</taxon>
        <taxon>Collembola</taxon>
        <taxon>Symphypleona</taxon>
        <taxon>Sminthuridae</taxon>
        <taxon>Allacma</taxon>
    </lineage>
</organism>
<evidence type="ECO:0000313" key="2">
    <source>
        <dbReference type="EMBL" id="CAG7724897.1"/>
    </source>
</evidence>
<evidence type="ECO:0000313" key="3">
    <source>
        <dbReference type="Proteomes" id="UP000708208"/>
    </source>
</evidence>
<protein>
    <submittedName>
        <fullName evidence="2">Uncharacterized protein</fullName>
    </submittedName>
</protein>
<gene>
    <name evidence="2" type="ORF">AFUS01_LOCUS13888</name>
</gene>
<sequence length="210" mass="23352">MDGVFHFTDENGQSAYFGPLLKVTDVERILVEKLNVDVQSTRNVVEGTNAAIEELSEKMGGLLISLDANVTILKDKFERSESVERSHDLENPPTSMKNSQISQEPYVNVPVGEKDYPYFMSHNVWSQISGSEIPRTIARVVLESLHSLEDLRGFTLTGKGLVSSRTEVGALTSTARVRKQLPPESLAIAQAVVVKTLRTGMLRKFEDKFN</sequence>
<proteinExistence type="predicted"/>
<keyword evidence="3" id="KW-1185">Reference proteome</keyword>
<dbReference type="Proteomes" id="UP000708208">
    <property type="component" value="Unassembled WGS sequence"/>
</dbReference>
<feature type="compositionally biased region" description="Basic and acidic residues" evidence="1">
    <location>
        <begin position="81"/>
        <end position="90"/>
    </location>
</feature>
<dbReference type="EMBL" id="CAJVCH010115132">
    <property type="protein sequence ID" value="CAG7724897.1"/>
    <property type="molecule type" value="Genomic_DNA"/>
</dbReference>
<evidence type="ECO:0000256" key="1">
    <source>
        <dbReference type="SAM" id="MobiDB-lite"/>
    </source>
</evidence>
<feature type="non-terminal residue" evidence="2">
    <location>
        <position position="1"/>
    </location>
</feature>
<dbReference type="AlphaFoldDB" id="A0A8J2JQ07"/>
<reference evidence="2" key="1">
    <citation type="submission" date="2021-06" db="EMBL/GenBank/DDBJ databases">
        <authorList>
            <person name="Hodson N. C."/>
            <person name="Mongue J. A."/>
            <person name="Jaron S. K."/>
        </authorList>
    </citation>
    <scope>NUCLEOTIDE SEQUENCE</scope>
</reference>